<sequence length="66" mass="7622">MSSKYFLHQARIMTLFGKKAVYERPGVKEYIIVDPTIKPLNPLLITNLKNLPNFKSRIIRKTAASF</sequence>
<dbReference type="EMBL" id="SGBD01000002">
    <property type="protein sequence ID" value="RZD14448.1"/>
    <property type="molecule type" value="Genomic_DNA"/>
</dbReference>
<comment type="caution">
    <text evidence="1">The sequence shown here is derived from an EMBL/GenBank/DDBJ whole genome shotgun (WGS) entry which is preliminary data.</text>
</comment>
<gene>
    <name evidence="1" type="ORF">EVJ47_04575</name>
</gene>
<organism evidence="1 2">
    <name type="scientific">Candidatus Acidulodesulfobacterium ferriphilum</name>
    <dbReference type="NCBI Taxonomy" id="2597223"/>
    <lineage>
        <taxon>Bacteria</taxon>
        <taxon>Deltaproteobacteria</taxon>
        <taxon>Candidatus Acidulodesulfobacterales</taxon>
        <taxon>Candidatus Acidulodesulfobacterium</taxon>
    </lineage>
</organism>
<reference evidence="1 2" key="1">
    <citation type="submission" date="2019-01" db="EMBL/GenBank/DDBJ databases">
        <title>Insights into ecological role of a new deltaproteobacterial order Candidatus Sinidesulfobacterales (Sva0485) by metagenomics and metatranscriptomics.</title>
        <authorList>
            <person name="Tan S."/>
            <person name="Liu J."/>
            <person name="Fang Y."/>
            <person name="Hedlund B.P."/>
            <person name="Lian Z.H."/>
            <person name="Huang L.Y."/>
            <person name="Li J.T."/>
            <person name="Huang L.N."/>
            <person name="Li W.J."/>
            <person name="Jiang H.C."/>
            <person name="Dong H.L."/>
            <person name="Shu W.S."/>
        </authorList>
    </citation>
    <scope>NUCLEOTIDE SEQUENCE [LARGE SCALE GENOMIC DNA]</scope>
    <source>
        <strain evidence="1">AP3</strain>
    </source>
</reference>
<evidence type="ECO:0000313" key="2">
    <source>
        <dbReference type="Proteomes" id="UP000320813"/>
    </source>
</evidence>
<dbReference type="AlphaFoldDB" id="A0A519BB53"/>
<evidence type="ECO:0000313" key="1">
    <source>
        <dbReference type="EMBL" id="RZD14448.1"/>
    </source>
</evidence>
<proteinExistence type="predicted"/>
<accession>A0A519BB53</accession>
<protein>
    <submittedName>
        <fullName evidence="1">Uncharacterized protein</fullName>
    </submittedName>
</protein>
<dbReference type="Proteomes" id="UP000320813">
    <property type="component" value="Unassembled WGS sequence"/>
</dbReference>
<name>A0A519BB53_9DELT</name>